<gene>
    <name evidence="2" type="ORF">CALMAC_LOCUS20772</name>
</gene>
<evidence type="ECO:0000313" key="2">
    <source>
        <dbReference type="EMBL" id="VEN64150.1"/>
    </source>
</evidence>
<protein>
    <submittedName>
        <fullName evidence="2">Uncharacterized protein</fullName>
    </submittedName>
</protein>
<reference evidence="2 3" key="1">
    <citation type="submission" date="2019-01" db="EMBL/GenBank/DDBJ databases">
        <authorList>
            <person name="Sayadi A."/>
        </authorList>
    </citation>
    <scope>NUCLEOTIDE SEQUENCE [LARGE SCALE GENOMIC DNA]</scope>
</reference>
<dbReference type="EMBL" id="CAACVG010015155">
    <property type="protein sequence ID" value="VEN64150.1"/>
    <property type="molecule type" value="Genomic_DNA"/>
</dbReference>
<proteinExistence type="predicted"/>
<dbReference type="Proteomes" id="UP000410492">
    <property type="component" value="Unassembled WGS sequence"/>
</dbReference>
<evidence type="ECO:0000313" key="3">
    <source>
        <dbReference type="Proteomes" id="UP000410492"/>
    </source>
</evidence>
<feature type="transmembrane region" description="Helical" evidence="1">
    <location>
        <begin position="21"/>
        <end position="40"/>
    </location>
</feature>
<accession>A0A653DWL4</accession>
<keyword evidence="1" id="KW-1133">Transmembrane helix</keyword>
<keyword evidence="1" id="KW-0472">Membrane</keyword>
<sequence>MVMNLCYDDMNKPDRFLELRLGVITCAVCFCFFFSGVIGASTTSVPFSFGVSTIITSPSSSPKDATN</sequence>
<name>A0A653DWL4_CALMS</name>
<keyword evidence="1" id="KW-0812">Transmembrane</keyword>
<evidence type="ECO:0000256" key="1">
    <source>
        <dbReference type="SAM" id="Phobius"/>
    </source>
</evidence>
<organism evidence="2 3">
    <name type="scientific">Callosobruchus maculatus</name>
    <name type="common">Southern cowpea weevil</name>
    <name type="synonym">Pulse bruchid</name>
    <dbReference type="NCBI Taxonomy" id="64391"/>
    <lineage>
        <taxon>Eukaryota</taxon>
        <taxon>Metazoa</taxon>
        <taxon>Ecdysozoa</taxon>
        <taxon>Arthropoda</taxon>
        <taxon>Hexapoda</taxon>
        <taxon>Insecta</taxon>
        <taxon>Pterygota</taxon>
        <taxon>Neoptera</taxon>
        <taxon>Endopterygota</taxon>
        <taxon>Coleoptera</taxon>
        <taxon>Polyphaga</taxon>
        <taxon>Cucujiformia</taxon>
        <taxon>Chrysomeloidea</taxon>
        <taxon>Chrysomelidae</taxon>
        <taxon>Bruchinae</taxon>
        <taxon>Bruchini</taxon>
        <taxon>Callosobruchus</taxon>
    </lineage>
</organism>
<dbReference type="AlphaFoldDB" id="A0A653DWL4"/>
<keyword evidence="3" id="KW-1185">Reference proteome</keyword>